<sequence>MNVAQSFRLVSSVTGFRVYVQGNHAITGGDLLNIVYGQLVKQLTDHLEGERFVRRYTLILFANSLEPRTENHKSCRQGRKIKTSMAPSDYPSQRRYALCSHYLTRLERFRLAAGSGDFQPCVHSWVATVLAATAEISVVCFPPVDGEVCQGGCVN</sequence>
<name>A0A5B7IB74_PORTR</name>
<keyword evidence="2" id="KW-1185">Reference proteome</keyword>
<reference evidence="1 2" key="1">
    <citation type="submission" date="2019-05" db="EMBL/GenBank/DDBJ databases">
        <title>Another draft genome of Portunus trituberculatus and its Hox gene families provides insights of decapod evolution.</title>
        <authorList>
            <person name="Jeong J.-H."/>
            <person name="Song I."/>
            <person name="Kim S."/>
            <person name="Choi T."/>
            <person name="Kim D."/>
            <person name="Ryu S."/>
            <person name="Kim W."/>
        </authorList>
    </citation>
    <scope>NUCLEOTIDE SEQUENCE [LARGE SCALE GENOMIC DNA]</scope>
    <source>
        <tissue evidence="1">Muscle</tissue>
    </source>
</reference>
<organism evidence="1 2">
    <name type="scientific">Portunus trituberculatus</name>
    <name type="common">Swimming crab</name>
    <name type="synonym">Neptunus trituberculatus</name>
    <dbReference type="NCBI Taxonomy" id="210409"/>
    <lineage>
        <taxon>Eukaryota</taxon>
        <taxon>Metazoa</taxon>
        <taxon>Ecdysozoa</taxon>
        <taxon>Arthropoda</taxon>
        <taxon>Crustacea</taxon>
        <taxon>Multicrustacea</taxon>
        <taxon>Malacostraca</taxon>
        <taxon>Eumalacostraca</taxon>
        <taxon>Eucarida</taxon>
        <taxon>Decapoda</taxon>
        <taxon>Pleocyemata</taxon>
        <taxon>Brachyura</taxon>
        <taxon>Eubrachyura</taxon>
        <taxon>Portunoidea</taxon>
        <taxon>Portunidae</taxon>
        <taxon>Portuninae</taxon>
        <taxon>Portunus</taxon>
    </lineage>
</organism>
<gene>
    <name evidence="1" type="ORF">E2C01_076351</name>
</gene>
<proteinExistence type="predicted"/>
<evidence type="ECO:0000313" key="1">
    <source>
        <dbReference type="EMBL" id="MPC81720.1"/>
    </source>
</evidence>
<comment type="caution">
    <text evidence="1">The sequence shown here is derived from an EMBL/GenBank/DDBJ whole genome shotgun (WGS) entry which is preliminary data.</text>
</comment>
<protein>
    <submittedName>
        <fullName evidence="1">Uncharacterized protein</fullName>
    </submittedName>
</protein>
<evidence type="ECO:0000313" key="2">
    <source>
        <dbReference type="Proteomes" id="UP000324222"/>
    </source>
</evidence>
<dbReference type="EMBL" id="VSRR010057784">
    <property type="protein sequence ID" value="MPC81720.1"/>
    <property type="molecule type" value="Genomic_DNA"/>
</dbReference>
<dbReference type="Proteomes" id="UP000324222">
    <property type="component" value="Unassembled WGS sequence"/>
</dbReference>
<dbReference type="AlphaFoldDB" id="A0A5B7IB74"/>
<accession>A0A5B7IB74</accession>